<evidence type="ECO:0000313" key="2">
    <source>
        <dbReference type="Proteomes" id="UP001189429"/>
    </source>
</evidence>
<reference evidence="1" key="1">
    <citation type="submission" date="2023-10" db="EMBL/GenBank/DDBJ databases">
        <authorList>
            <person name="Chen Y."/>
            <person name="Shah S."/>
            <person name="Dougan E. K."/>
            <person name="Thang M."/>
            <person name="Chan C."/>
        </authorList>
    </citation>
    <scope>NUCLEOTIDE SEQUENCE [LARGE SCALE GENOMIC DNA]</scope>
</reference>
<gene>
    <name evidence="1" type="ORF">PCOR1329_LOCUS80703</name>
</gene>
<keyword evidence="2" id="KW-1185">Reference proteome</keyword>
<comment type="caution">
    <text evidence="1">The sequence shown here is derived from an EMBL/GenBank/DDBJ whole genome shotgun (WGS) entry which is preliminary data.</text>
</comment>
<evidence type="ECO:0000313" key="1">
    <source>
        <dbReference type="EMBL" id="CAK0904777.1"/>
    </source>
</evidence>
<dbReference type="EMBL" id="CAUYUJ010021459">
    <property type="protein sequence ID" value="CAK0904777.1"/>
    <property type="molecule type" value="Genomic_DNA"/>
</dbReference>
<protein>
    <submittedName>
        <fullName evidence="1">Uncharacterized protein</fullName>
    </submittedName>
</protein>
<organism evidence="1 2">
    <name type="scientific">Prorocentrum cordatum</name>
    <dbReference type="NCBI Taxonomy" id="2364126"/>
    <lineage>
        <taxon>Eukaryota</taxon>
        <taxon>Sar</taxon>
        <taxon>Alveolata</taxon>
        <taxon>Dinophyceae</taxon>
        <taxon>Prorocentrales</taxon>
        <taxon>Prorocentraceae</taxon>
        <taxon>Prorocentrum</taxon>
    </lineage>
</organism>
<accession>A0ABN9XXG8</accession>
<dbReference type="Proteomes" id="UP001189429">
    <property type="component" value="Unassembled WGS sequence"/>
</dbReference>
<sequence>MAMMESLVKQDIGAKSKEELTAAIQAINELDAYEAQDMNIDVHMKLRLASNIYDNALLTGEKGKRHTWRTLMSSRRSTSARWPMSGVGWIMPMCSCACSMLYSTPCVSVSALSIMMGLRFWRWSGASVFGRGGLRAQWLSILSSPLC</sequence>
<proteinExistence type="predicted"/>
<name>A0ABN9XXG8_9DINO</name>